<name>E7RSD3_9BACT</name>
<organism evidence="3 4">
    <name type="scientific">Hoylesella oralis ATCC 33269</name>
    <dbReference type="NCBI Taxonomy" id="873533"/>
    <lineage>
        <taxon>Bacteria</taxon>
        <taxon>Pseudomonadati</taxon>
        <taxon>Bacteroidota</taxon>
        <taxon>Bacteroidia</taxon>
        <taxon>Bacteroidales</taxon>
        <taxon>Prevotellaceae</taxon>
        <taxon>Hoylesella</taxon>
    </lineage>
</organism>
<dbReference type="Proteomes" id="UP000005580">
    <property type="component" value="Unassembled WGS sequence"/>
</dbReference>
<gene>
    <name evidence="3" type="ORF">HMPREF0663_12201</name>
</gene>
<evidence type="ECO:0000313" key="4">
    <source>
        <dbReference type="Proteomes" id="UP000005580"/>
    </source>
</evidence>
<dbReference type="GO" id="GO:0003677">
    <property type="term" value="F:DNA binding"/>
    <property type="evidence" value="ECO:0007669"/>
    <property type="project" value="UniProtKB-KW"/>
</dbReference>
<comment type="caution">
    <text evidence="3">The sequence shown here is derived from an EMBL/GenBank/DDBJ whole genome shotgun (WGS) entry which is preliminary data.</text>
</comment>
<dbReference type="EMBL" id="AEPE02000006">
    <property type="protein sequence ID" value="EFZ36134.1"/>
    <property type="molecule type" value="Genomic_DNA"/>
</dbReference>
<dbReference type="STRING" id="28134.SAMN05444288_2201"/>
<dbReference type="SUPFAM" id="SSF47729">
    <property type="entry name" value="IHF-like DNA-binding proteins"/>
    <property type="match status" value="1"/>
</dbReference>
<dbReference type="InterPro" id="IPR010992">
    <property type="entry name" value="IHF-like_DNA-bd_dom_sf"/>
</dbReference>
<dbReference type="HOGENOM" id="CLU_112331_3_0_10"/>
<dbReference type="Pfam" id="PF18291">
    <property type="entry name" value="HU-HIG"/>
    <property type="match status" value="1"/>
</dbReference>
<proteinExistence type="predicted"/>
<protein>
    <submittedName>
        <fullName evidence="3">DNA-binding protein</fullName>
    </submittedName>
</protein>
<keyword evidence="1 3" id="KW-0238">DNA-binding</keyword>
<dbReference type="NCBIfam" id="TIGR01201">
    <property type="entry name" value="HU_rel"/>
    <property type="match status" value="1"/>
</dbReference>
<evidence type="ECO:0000256" key="1">
    <source>
        <dbReference type="ARBA" id="ARBA00023125"/>
    </source>
</evidence>
<accession>E7RSD3</accession>
<reference evidence="3" key="1">
    <citation type="submission" date="2011-01" db="EMBL/GenBank/DDBJ databases">
        <authorList>
            <person name="Muzny D."/>
            <person name="Qin X."/>
            <person name="Buhay C."/>
            <person name="Dugan-Rocha S."/>
            <person name="Ding Y."/>
            <person name="Chen G."/>
            <person name="Hawes A."/>
            <person name="Holder M."/>
            <person name="Jhangiani S."/>
            <person name="Johnson A."/>
            <person name="Khan Z."/>
            <person name="Li Z."/>
            <person name="Liu W."/>
            <person name="Liu X."/>
            <person name="Perez L."/>
            <person name="Shen H."/>
            <person name="Wang Q."/>
            <person name="Watt J."/>
            <person name="Xi L."/>
            <person name="Xin Y."/>
            <person name="Zhou J."/>
            <person name="Deng J."/>
            <person name="Jiang H."/>
            <person name="Liu Y."/>
            <person name="Qu J."/>
            <person name="Song X.-Z."/>
            <person name="Zhang L."/>
            <person name="Villasana D."/>
            <person name="Johnson A."/>
            <person name="Liu J."/>
            <person name="Liyanage D."/>
            <person name="Lorensuhewa L."/>
            <person name="Robinson T."/>
            <person name="Song A."/>
            <person name="Song B.-B."/>
            <person name="Dinh H."/>
            <person name="Thornton R."/>
            <person name="Coyle M."/>
            <person name="Francisco L."/>
            <person name="Jackson L."/>
            <person name="Javaid M."/>
            <person name="Korchina V."/>
            <person name="Kovar C."/>
            <person name="Mata R."/>
            <person name="Mathew T."/>
            <person name="Ngo R."/>
            <person name="Nguyen L."/>
            <person name="Nguyen N."/>
            <person name="Okwuonu G."/>
            <person name="Ongeri F."/>
            <person name="Pham C."/>
            <person name="Simmons D."/>
            <person name="Wilczek-Boney K."/>
            <person name="Hale W."/>
            <person name="Jakkamsetti A."/>
            <person name="Pham P."/>
            <person name="Ruth R."/>
            <person name="San Lucas F."/>
            <person name="Warren J."/>
            <person name="Zhang J."/>
            <person name="Zhao Z."/>
            <person name="Zhou C."/>
            <person name="Zhu D."/>
            <person name="Lee S."/>
            <person name="Bess C."/>
            <person name="Blankenburg K."/>
            <person name="Forbes L."/>
            <person name="Fu Q."/>
            <person name="Gubbala S."/>
            <person name="Hirani K."/>
            <person name="Jayaseelan J.C."/>
            <person name="Lara F."/>
            <person name="Munidasa M."/>
            <person name="Palculict T."/>
            <person name="Patil S."/>
            <person name="Pu L.-L."/>
            <person name="Saada N."/>
            <person name="Tang L."/>
            <person name="Weissenberger G."/>
            <person name="Zhu Y."/>
            <person name="Hemphill L."/>
            <person name="Shang Y."/>
            <person name="Youmans B."/>
            <person name="Ayvaz T."/>
            <person name="Ross M."/>
            <person name="Santibanez J."/>
            <person name="Aqrawi P."/>
            <person name="Gross S."/>
            <person name="Joshi V."/>
            <person name="Fowler G."/>
            <person name="Nazareth L."/>
            <person name="Reid J."/>
            <person name="Worley K."/>
            <person name="Petrosino J."/>
            <person name="Highlander S."/>
            <person name="Gibbs R."/>
        </authorList>
    </citation>
    <scope>NUCLEOTIDE SEQUENCE [LARGE SCALE GENOMIC DNA]</scope>
    <source>
        <strain evidence="3">ATCC 33269</strain>
    </source>
</reference>
<evidence type="ECO:0000259" key="2">
    <source>
        <dbReference type="Pfam" id="PF18291"/>
    </source>
</evidence>
<dbReference type="eggNOG" id="COG0776">
    <property type="taxonomic scope" value="Bacteria"/>
</dbReference>
<dbReference type="Gene3D" id="4.10.520.10">
    <property type="entry name" value="IHF-like DNA-binding proteins"/>
    <property type="match status" value="1"/>
</dbReference>
<feature type="domain" description="HU" evidence="2">
    <location>
        <begin position="4"/>
        <end position="91"/>
    </location>
</feature>
<dbReference type="AlphaFoldDB" id="E7RSD3"/>
<dbReference type="InterPro" id="IPR005902">
    <property type="entry name" value="HU_DNA-bd_put"/>
</dbReference>
<keyword evidence="4" id="KW-1185">Reference proteome</keyword>
<sequence>MLVGRQISTEQISKRLAAESTVSPADVIAVLTALGSVMADYMSQGHSVKLDGVGTFYLTATAAKNGVSNAKDVNADQIVGVRVRFLPETHYEGGRAKGKRVMSRTLTSMPIHWEEWKAAEEENKPKENETPPKP</sequence>
<evidence type="ECO:0000313" key="3">
    <source>
        <dbReference type="EMBL" id="EFZ36134.1"/>
    </source>
</evidence>
<dbReference type="InterPro" id="IPR041607">
    <property type="entry name" value="HU-HIG"/>
</dbReference>